<dbReference type="InterPro" id="IPR050570">
    <property type="entry name" value="Cell_wall_metabolism_enzyme"/>
</dbReference>
<dbReference type="AlphaFoldDB" id="A0A532UPU0"/>
<proteinExistence type="predicted"/>
<gene>
    <name evidence="3" type="ORF">CEE37_14565</name>
</gene>
<dbReference type="PANTHER" id="PTHR21666">
    <property type="entry name" value="PEPTIDASE-RELATED"/>
    <property type="match status" value="1"/>
</dbReference>
<comment type="caution">
    <text evidence="3">The sequence shown here is derived from an EMBL/GenBank/DDBJ whole genome shotgun (WGS) entry which is preliminary data.</text>
</comment>
<dbReference type="GO" id="GO:0004222">
    <property type="term" value="F:metalloendopeptidase activity"/>
    <property type="evidence" value="ECO:0007669"/>
    <property type="project" value="TreeGrafter"/>
</dbReference>
<keyword evidence="1" id="KW-0812">Transmembrane</keyword>
<dbReference type="InterPro" id="IPR016047">
    <property type="entry name" value="M23ase_b-sheet_dom"/>
</dbReference>
<dbReference type="EMBL" id="NJBN01000014">
    <property type="protein sequence ID" value="TKJ36933.1"/>
    <property type="molecule type" value="Genomic_DNA"/>
</dbReference>
<organism evidence="3 4">
    <name type="scientific">candidate division LCP-89 bacterium B3_LCP</name>
    <dbReference type="NCBI Taxonomy" id="2012998"/>
    <lineage>
        <taxon>Bacteria</taxon>
        <taxon>Pseudomonadati</taxon>
        <taxon>Bacteria division LCP-89</taxon>
    </lineage>
</organism>
<dbReference type="Pfam" id="PF01551">
    <property type="entry name" value="Peptidase_M23"/>
    <property type="match status" value="1"/>
</dbReference>
<sequence length="282" mass="31307">MKGQKATILIVPDLEGTPHTFKVSYLVLKIASVVIILGFVLFLVILFTWSELYQRANQAEFLALENQQYRAEHQRVAELEDRVKNLKIFENQIRRALGADLELEVTGTTYIPSDSNFSYSELAIPDGRLRRKDHTPFHVSGNAKESTAPVFLQDFEVPSLWPVEGFISRGFEYNPVVPGLSHCGIDIVGKEGEVVKATAGGIVTWCGWSDVFGNLIVLAHSSGYFSVYGHNQVNLVKPRQFIDRGTPIALLGNTGQSSAPHLHFEIWLGSQPLDPIGFLTAL</sequence>
<name>A0A532UPU0_UNCL8</name>
<evidence type="ECO:0000313" key="4">
    <source>
        <dbReference type="Proteomes" id="UP000319619"/>
    </source>
</evidence>
<protein>
    <recommendedName>
        <fullName evidence="2">M23ase beta-sheet core domain-containing protein</fullName>
    </recommendedName>
</protein>
<reference evidence="3 4" key="1">
    <citation type="submission" date="2017-06" db="EMBL/GenBank/DDBJ databases">
        <title>Novel microbial phyla capable of carbon fixation and sulfur reduction in deep-sea sediments.</title>
        <authorList>
            <person name="Huang J."/>
            <person name="Baker B."/>
            <person name="Wang Y."/>
        </authorList>
    </citation>
    <scope>NUCLEOTIDE SEQUENCE [LARGE SCALE GENOMIC DNA]</scope>
    <source>
        <strain evidence="3">B3_LCP</strain>
    </source>
</reference>
<feature type="domain" description="M23ase beta-sheet core" evidence="2">
    <location>
        <begin position="182"/>
        <end position="275"/>
    </location>
</feature>
<evidence type="ECO:0000313" key="3">
    <source>
        <dbReference type="EMBL" id="TKJ36933.1"/>
    </source>
</evidence>
<dbReference type="SUPFAM" id="SSF51261">
    <property type="entry name" value="Duplicated hybrid motif"/>
    <property type="match status" value="1"/>
</dbReference>
<evidence type="ECO:0000256" key="1">
    <source>
        <dbReference type="SAM" id="Phobius"/>
    </source>
</evidence>
<dbReference type="InterPro" id="IPR011055">
    <property type="entry name" value="Dup_hybrid_motif"/>
</dbReference>
<accession>A0A532UPU0</accession>
<evidence type="ECO:0000259" key="2">
    <source>
        <dbReference type="Pfam" id="PF01551"/>
    </source>
</evidence>
<keyword evidence="1" id="KW-1133">Transmembrane helix</keyword>
<dbReference type="Proteomes" id="UP000319619">
    <property type="component" value="Unassembled WGS sequence"/>
</dbReference>
<dbReference type="Gene3D" id="2.70.70.10">
    <property type="entry name" value="Glucose Permease (Domain IIA)"/>
    <property type="match status" value="1"/>
</dbReference>
<keyword evidence="1" id="KW-0472">Membrane</keyword>
<dbReference type="CDD" id="cd12797">
    <property type="entry name" value="M23_peptidase"/>
    <property type="match status" value="1"/>
</dbReference>
<dbReference type="PANTHER" id="PTHR21666:SF270">
    <property type="entry name" value="MUREIN HYDROLASE ACTIVATOR ENVC"/>
    <property type="match status" value="1"/>
</dbReference>
<feature type="transmembrane region" description="Helical" evidence="1">
    <location>
        <begin position="26"/>
        <end position="49"/>
    </location>
</feature>